<comment type="similarity">
    <text evidence="1">Belongs to the prokaryotic/mitochondrial release factor family.</text>
</comment>
<dbReference type="SUPFAM" id="SSF75620">
    <property type="entry name" value="Release factor"/>
    <property type="match status" value="1"/>
</dbReference>
<dbReference type="InterPro" id="IPR000352">
    <property type="entry name" value="Pep_chain_release_fac_I"/>
</dbReference>
<evidence type="ECO:0000259" key="3">
    <source>
        <dbReference type="Pfam" id="PF00472"/>
    </source>
</evidence>
<feature type="region of interest" description="Disordered" evidence="2">
    <location>
        <begin position="1"/>
        <end position="49"/>
    </location>
</feature>
<feature type="domain" description="Prokaryotic-type class I peptide chain release factors" evidence="3">
    <location>
        <begin position="10"/>
        <end position="133"/>
    </location>
</feature>
<dbReference type="InterPro" id="IPR045853">
    <property type="entry name" value="Pep_chain_release_fac_I_sf"/>
</dbReference>
<name>A0ABN2W399_9ACTN</name>
<dbReference type="NCBIfam" id="NF006718">
    <property type="entry name" value="PRK09256.1"/>
    <property type="match status" value="1"/>
</dbReference>
<evidence type="ECO:0000313" key="5">
    <source>
        <dbReference type="Proteomes" id="UP001501480"/>
    </source>
</evidence>
<keyword evidence="4" id="KW-0378">Hydrolase</keyword>
<reference evidence="4 5" key="1">
    <citation type="journal article" date="2019" name="Int. J. Syst. Evol. Microbiol.">
        <title>The Global Catalogue of Microorganisms (GCM) 10K type strain sequencing project: providing services to taxonomists for standard genome sequencing and annotation.</title>
        <authorList>
            <consortium name="The Broad Institute Genomics Platform"/>
            <consortium name="The Broad Institute Genome Sequencing Center for Infectious Disease"/>
            <person name="Wu L."/>
            <person name="Ma J."/>
        </authorList>
    </citation>
    <scope>NUCLEOTIDE SEQUENCE [LARGE SCALE GENOMIC DNA]</scope>
    <source>
        <strain evidence="4 5">JCM 15749</strain>
    </source>
</reference>
<feature type="compositionally biased region" description="Basic residues" evidence="2">
    <location>
        <begin position="108"/>
        <end position="120"/>
    </location>
</feature>
<protein>
    <submittedName>
        <fullName evidence="4">Alternative ribosome rescue aminoacyl-tRNA hydrolase ArfB</fullName>
    </submittedName>
</protein>
<dbReference type="PANTHER" id="PTHR47814">
    <property type="entry name" value="PEPTIDYL-TRNA HYDROLASE ARFB"/>
    <property type="match status" value="1"/>
</dbReference>
<feature type="compositionally biased region" description="Basic and acidic residues" evidence="2">
    <location>
        <begin position="83"/>
        <end position="96"/>
    </location>
</feature>
<evidence type="ECO:0000313" key="4">
    <source>
        <dbReference type="EMBL" id="GAA2082705.1"/>
    </source>
</evidence>
<evidence type="ECO:0000256" key="2">
    <source>
        <dbReference type="SAM" id="MobiDB-lite"/>
    </source>
</evidence>
<gene>
    <name evidence="4" type="primary">arfB</name>
    <name evidence="4" type="ORF">GCM10009821_24550</name>
</gene>
<dbReference type="Proteomes" id="UP001501480">
    <property type="component" value="Unassembled WGS sequence"/>
</dbReference>
<comment type="caution">
    <text evidence="4">The sequence shown here is derived from an EMBL/GenBank/DDBJ whole genome shotgun (WGS) entry which is preliminary data.</text>
</comment>
<feature type="compositionally biased region" description="Polar residues" evidence="2">
    <location>
        <begin position="20"/>
        <end position="35"/>
    </location>
</feature>
<feature type="region of interest" description="Disordered" evidence="2">
    <location>
        <begin position="75"/>
        <end position="139"/>
    </location>
</feature>
<organism evidence="4 5">
    <name type="scientific">Aeromicrobium halocynthiae</name>
    <dbReference type="NCBI Taxonomy" id="560557"/>
    <lineage>
        <taxon>Bacteria</taxon>
        <taxon>Bacillati</taxon>
        <taxon>Actinomycetota</taxon>
        <taxon>Actinomycetes</taxon>
        <taxon>Propionibacteriales</taxon>
        <taxon>Nocardioidaceae</taxon>
        <taxon>Aeromicrobium</taxon>
    </lineage>
</organism>
<keyword evidence="5" id="KW-1185">Reference proteome</keyword>
<dbReference type="RefSeq" id="WP_344329098.1">
    <property type="nucleotide sequence ID" value="NZ_BAAAPY010000009.1"/>
</dbReference>
<evidence type="ECO:0000256" key="1">
    <source>
        <dbReference type="ARBA" id="ARBA00010835"/>
    </source>
</evidence>
<dbReference type="GO" id="GO:0016787">
    <property type="term" value="F:hydrolase activity"/>
    <property type="evidence" value="ECO:0007669"/>
    <property type="project" value="UniProtKB-KW"/>
</dbReference>
<dbReference type="PANTHER" id="PTHR47814:SF1">
    <property type="entry name" value="PEPTIDYL-TRNA HYDROLASE ARFB"/>
    <property type="match status" value="1"/>
</dbReference>
<dbReference type="Gene3D" id="3.30.160.20">
    <property type="match status" value="1"/>
</dbReference>
<proteinExistence type="inferred from homology"/>
<dbReference type="Pfam" id="PF00472">
    <property type="entry name" value="RF-1"/>
    <property type="match status" value="1"/>
</dbReference>
<feature type="compositionally biased region" description="Basic and acidic residues" evidence="2">
    <location>
        <begin position="121"/>
        <end position="139"/>
    </location>
</feature>
<sequence length="139" mass="15708">MSNGPGQRLRLPDAELTWRFSRSSGPGGQHVNTSDTRAEVSWDPATSSALTPVQRDRVLVALRARLESGLLTVASSRYRSQHRNREDARSRLEDMVAKAAAAPAPPRRPTRASRRSRERRRAAEQRRAQVKRERRGDWG</sequence>
<accession>A0ABN2W399</accession>
<dbReference type="EMBL" id="BAAAPY010000009">
    <property type="protein sequence ID" value="GAA2082705.1"/>
    <property type="molecule type" value="Genomic_DNA"/>
</dbReference>